<feature type="signal peptide" evidence="1">
    <location>
        <begin position="1"/>
        <end position="18"/>
    </location>
</feature>
<evidence type="ECO:0000313" key="3">
    <source>
        <dbReference type="Proteomes" id="UP000265515"/>
    </source>
</evidence>
<organism evidence="2 3">
    <name type="scientific">Chara braunii</name>
    <name type="common">Braun's stonewort</name>
    <dbReference type="NCBI Taxonomy" id="69332"/>
    <lineage>
        <taxon>Eukaryota</taxon>
        <taxon>Viridiplantae</taxon>
        <taxon>Streptophyta</taxon>
        <taxon>Charophyceae</taxon>
        <taxon>Charales</taxon>
        <taxon>Characeae</taxon>
        <taxon>Chara</taxon>
    </lineage>
</organism>
<name>A0A388M340_CHABU</name>
<keyword evidence="3" id="KW-1185">Reference proteome</keyword>
<accession>A0A388M340</accession>
<feature type="chain" id="PRO_5017223055" evidence="1">
    <location>
        <begin position="19"/>
        <end position="249"/>
    </location>
</feature>
<evidence type="ECO:0000313" key="2">
    <source>
        <dbReference type="EMBL" id="GBG88883.1"/>
    </source>
</evidence>
<reference evidence="2 3" key="1">
    <citation type="journal article" date="2018" name="Cell">
        <title>The Chara Genome: Secondary Complexity and Implications for Plant Terrestrialization.</title>
        <authorList>
            <person name="Nishiyama T."/>
            <person name="Sakayama H."/>
            <person name="Vries J.D."/>
            <person name="Buschmann H."/>
            <person name="Saint-Marcoux D."/>
            <person name="Ullrich K.K."/>
            <person name="Haas F.B."/>
            <person name="Vanderstraeten L."/>
            <person name="Becker D."/>
            <person name="Lang D."/>
            <person name="Vosolsobe S."/>
            <person name="Rombauts S."/>
            <person name="Wilhelmsson P.K.I."/>
            <person name="Janitza P."/>
            <person name="Kern R."/>
            <person name="Heyl A."/>
            <person name="Rumpler F."/>
            <person name="Villalobos L.I.A.C."/>
            <person name="Clay J.M."/>
            <person name="Skokan R."/>
            <person name="Toyoda A."/>
            <person name="Suzuki Y."/>
            <person name="Kagoshima H."/>
            <person name="Schijlen E."/>
            <person name="Tajeshwar N."/>
            <person name="Catarino B."/>
            <person name="Hetherington A.J."/>
            <person name="Saltykova A."/>
            <person name="Bonnot C."/>
            <person name="Breuninger H."/>
            <person name="Symeonidi A."/>
            <person name="Radhakrishnan G.V."/>
            <person name="Van Nieuwerburgh F."/>
            <person name="Deforce D."/>
            <person name="Chang C."/>
            <person name="Karol K.G."/>
            <person name="Hedrich R."/>
            <person name="Ulvskov P."/>
            <person name="Glockner G."/>
            <person name="Delwiche C.F."/>
            <person name="Petrasek J."/>
            <person name="Van de Peer Y."/>
            <person name="Friml J."/>
            <person name="Beilby M."/>
            <person name="Dolan L."/>
            <person name="Kohara Y."/>
            <person name="Sugano S."/>
            <person name="Fujiyama A."/>
            <person name="Delaux P.-M."/>
            <person name="Quint M."/>
            <person name="TheiBen G."/>
            <person name="Hagemann M."/>
            <person name="Harholt J."/>
            <person name="Dunand C."/>
            <person name="Zachgo S."/>
            <person name="Langdale J."/>
            <person name="Maumus F."/>
            <person name="Straeten D.V.D."/>
            <person name="Gould S.B."/>
            <person name="Rensing S.A."/>
        </authorList>
    </citation>
    <scope>NUCLEOTIDE SEQUENCE [LARGE SCALE GENOMIC DNA]</scope>
    <source>
        <strain evidence="2 3">S276</strain>
    </source>
</reference>
<sequence length="249" mass="25964">MACSRVISVFILLSLAMAASKATMYPSEEAVVVHAVTTNPNLTLLTTSLKSLRMPLEFWLVERLRGLIGSSEVIRRGAAMWSRGSTMAVGMSAVSPSRWGRDLYVREGSDASAAATAAPYLHGFAAATAIESPLPQSLLNTSAIMVGRQVMAGKPAMEEAVMPFIAAPKEGKQSQGLSTAQSFAVDLLASGISGGISKTVVAPRGSKAIRGTGGAFVLVLYDEIQKSIAEESSRASQLAGSVRSAMGNV</sequence>
<keyword evidence="1" id="KW-0732">Signal</keyword>
<dbReference type="Gramene" id="GBG88883">
    <property type="protein sequence ID" value="GBG88883"/>
    <property type="gene ID" value="CBR_g48495"/>
</dbReference>
<dbReference type="EMBL" id="BFEA01000700">
    <property type="protein sequence ID" value="GBG88883.1"/>
    <property type="molecule type" value="Genomic_DNA"/>
</dbReference>
<gene>
    <name evidence="2" type="ORF">CBR_g48495</name>
</gene>
<dbReference type="Proteomes" id="UP000265515">
    <property type="component" value="Unassembled WGS sequence"/>
</dbReference>
<dbReference type="AlphaFoldDB" id="A0A388M340"/>
<comment type="caution">
    <text evidence="2">The sequence shown here is derived from an EMBL/GenBank/DDBJ whole genome shotgun (WGS) entry which is preliminary data.</text>
</comment>
<proteinExistence type="predicted"/>
<protein>
    <submittedName>
        <fullName evidence="2">Uncharacterized protein</fullName>
    </submittedName>
</protein>
<evidence type="ECO:0000256" key="1">
    <source>
        <dbReference type="SAM" id="SignalP"/>
    </source>
</evidence>